<keyword evidence="2" id="KW-1185">Reference proteome</keyword>
<dbReference type="EMBL" id="CP011339">
    <property type="protein sequence ID" value="AKV65916.1"/>
    <property type="molecule type" value="Genomic_DNA"/>
</dbReference>
<gene>
    <name evidence="1" type="ORF">VL20_707</name>
</gene>
<proteinExistence type="predicted"/>
<protein>
    <submittedName>
        <fullName evidence="1">Uncharacterized protein</fullName>
    </submittedName>
</protein>
<sequence length="37" mass="4033">MAIALLDSLTFLIGQFNPNFPATEILMLSSPSHLIIC</sequence>
<dbReference type="Proteomes" id="UP000068167">
    <property type="component" value="Chromosome"/>
</dbReference>
<reference evidence="1 2" key="1">
    <citation type="journal article" date="2016" name="Stand. Genomic Sci.">
        <title>Complete genome sequence and genomic characterization of Microcystis panniformis FACHB 1757 by third-generation sequencing.</title>
        <authorList>
            <person name="Zhang J.Y."/>
            <person name="Guan R."/>
            <person name="Zhang H.J."/>
            <person name="Li H."/>
            <person name="Xiao P."/>
            <person name="Yu G.L."/>
            <person name="Du L."/>
            <person name="Cao D.M."/>
            <person name="Zhu B.C."/>
            <person name="Li R.H."/>
            <person name="Lu Z.H."/>
        </authorList>
    </citation>
    <scope>NUCLEOTIDE SEQUENCE [LARGE SCALE GENOMIC DNA]</scope>
    <source>
        <strain evidence="1 2">FACHB-1757</strain>
    </source>
</reference>
<dbReference type="PATRIC" id="fig|1638788.3.peg.709"/>
<evidence type="ECO:0000313" key="1">
    <source>
        <dbReference type="EMBL" id="AKV65916.1"/>
    </source>
</evidence>
<dbReference type="KEGG" id="mpk:VL20_707"/>
<accession>A0A0K1RW31</accession>
<evidence type="ECO:0000313" key="2">
    <source>
        <dbReference type="Proteomes" id="UP000068167"/>
    </source>
</evidence>
<dbReference type="AlphaFoldDB" id="A0A0K1RW31"/>
<name>A0A0K1RW31_9CHRO</name>
<organism evidence="1 2">
    <name type="scientific">Microcystis panniformis FACHB-1757</name>
    <dbReference type="NCBI Taxonomy" id="1638788"/>
    <lineage>
        <taxon>Bacteria</taxon>
        <taxon>Bacillati</taxon>
        <taxon>Cyanobacteriota</taxon>
        <taxon>Cyanophyceae</taxon>
        <taxon>Oscillatoriophycideae</taxon>
        <taxon>Chroococcales</taxon>
        <taxon>Microcystaceae</taxon>
        <taxon>Microcystis</taxon>
    </lineage>
</organism>